<protein>
    <submittedName>
        <fullName evidence="2">Uncharacterized protein</fullName>
    </submittedName>
</protein>
<feature type="chain" id="PRO_5016132951" evidence="1">
    <location>
        <begin position="20"/>
        <end position="108"/>
    </location>
</feature>
<dbReference type="Proteomes" id="UP000248925">
    <property type="component" value="Unassembled WGS sequence"/>
</dbReference>
<sequence>MNHVLLASGILLVAAPGAAAPTVADVPAIARDAVARRLEEPPGNFRIAAIKPSSRTPGYVVCGTIDRRSTSGGTGTPERFFVIVPGDFAILDRDGKDLLENYWSLNHC</sequence>
<proteinExistence type="predicted"/>
<name>A0A2W4CFS5_9HYPH</name>
<dbReference type="RefSeq" id="WP_111162795.1">
    <property type="nucleotide sequence ID" value="NZ_PCDP01000056.1"/>
</dbReference>
<feature type="signal peptide" evidence="1">
    <location>
        <begin position="1"/>
        <end position="19"/>
    </location>
</feature>
<evidence type="ECO:0000313" key="3">
    <source>
        <dbReference type="Proteomes" id="UP000248925"/>
    </source>
</evidence>
<evidence type="ECO:0000256" key="1">
    <source>
        <dbReference type="SAM" id="SignalP"/>
    </source>
</evidence>
<accession>A0A2W4CFS5</accession>
<dbReference type="OrthoDB" id="8399162at2"/>
<dbReference type="EMBL" id="PCDP01000056">
    <property type="protein sequence ID" value="PZM09968.1"/>
    <property type="molecule type" value="Genomic_DNA"/>
</dbReference>
<keyword evidence="3" id="KW-1185">Reference proteome</keyword>
<gene>
    <name evidence="2" type="ORF">CPY51_24220</name>
</gene>
<dbReference type="AlphaFoldDB" id="A0A2W4CFS5"/>
<evidence type="ECO:0000313" key="2">
    <source>
        <dbReference type="EMBL" id="PZM09968.1"/>
    </source>
</evidence>
<comment type="caution">
    <text evidence="2">The sequence shown here is derived from an EMBL/GenBank/DDBJ whole genome shotgun (WGS) entry which is preliminary data.</text>
</comment>
<keyword evidence="1" id="KW-0732">Signal</keyword>
<organism evidence="2 3">
    <name type="scientific">Rhizobium tubonense</name>
    <dbReference type="NCBI Taxonomy" id="484088"/>
    <lineage>
        <taxon>Bacteria</taxon>
        <taxon>Pseudomonadati</taxon>
        <taxon>Pseudomonadota</taxon>
        <taxon>Alphaproteobacteria</taxon>
        <taxon>Hyphomicrobiales</taxon>
        <taxon>Rhizobiaceae</taxon>
        <taxon>Rhizobium/Agrobacterium group</taxon>
        <taxon>Rhizobium</taxon>
    </lineage>
</organism>
<reference evidence="2 3" key="1">
    <citation type="journal article" date="2018" name="Sci. Rep.">
        <title>Rhizobium tumorigenes sp. nov., a novel plant tumorigenic bacterium isolated from cane gall tumors on thornless blackberry.</title>
        <authorList>
            <person name="Kuzmanovi N."/>
            <person name="Smalla K."/>
            <person name="Gronow S."/>
            <person name="PuBawska J."/>
        </authorList>
    </citation>
    <scope>NUCLEOTIDE SEQUENCE [LARGE SCALE GENOMIC DNA]</scope>
    <source>
        <strain evidence="2 3">CCBAU 85046</strain>
    </source>
</reference>